<evidence type="ECO:0000256" key="2">
    <source>
        <dbReference type="ARBA" id="ARBA00022475"/>
    </source>
</evidence>
<dbReference type="GO" id="GO:0022857">
    <property type="term" value="F:transmembrane transporter activity"/>
    <property type="evidence" value="ECO:0007669"/>
    <property type="project" value="TreeGrafter"/>
</dbReference>
<keyword evidence="3 6" id="KW-0812">Transmembrane</keyword>
<feature type="transmembrane region" description="Helical" evidence="6">
    <location>
        <begin position="411"/>
        <end position="433"/>
    </location>
</feature>
<feature type="transmembrane region" description="Helical" evidence="6">
    <location>
        <begin position="320"/>
        <end position="344"/>
    </location>
</feature>
<dbReference type="Pfam" id="PF02687">
    <property type="entry name" value="FtsX"/>
    <property type="match status" value="1"/>
</dbReference>
<evidence type="ECO:0000259" key="7">
    <source>
        <dbReference type="Pfam" id="PF02687"/>
    </source>
</evidence>
<evidence type="ECO:0000313" key="9">
    <source>
        <dbReference type="EMBL" id="OHU88980.1"/>
    </source>
</evidence>
<evidence type="ECO:0000256" key="1">
    <source>
        <dbReference type="ARBA" id="ARBA00004651"/>
    </source>
</evidence>
<organism evidence="9 10">
    <name type="scientific">Pseudoalteromonas amylolytica</name>
    <dbReference type="NCBI Taxonomy" id="1859457"/>
    <lineage>
        <taxon>Bacteria</taxon>
        <taxon>Pseudomonadati</taxon>
        <taxon>Pseudomonadota</taxon>
        <taxon>Gammaproteobacteria</taxon>
        <taxon>Alteromonadales</taxon>
        <taxon>Pseudoalteromonadaceae</taxon>
        <taxon>Pseudoalteromonas</taxon>
    </lineage>
</organism>
<dbReference type="PANTHER" id="PTHR30572">
    <property type="entry name" value="MEMBRANE COMPONENT OF TRANSPORTER-RELATED"/>
    <property type="match status" value="1"/>
</dbReference>
<accession>A0A1S1MSA9</accession>
<evidence type="ECO:0000313" key="10">
    <source>
        <dbReference type="Proteomes" id="UP000179786"/>
    </source>
</evidence>
<keyword evidence="5 6" id="KW-0472">Membrane</keyword>
<evidence type="ECO:0000259" key="8">
    <source>
        <dbReference type="Pfam" id="PF12704"/>
    </source>
</evidence>
<proteinExistence type="predicted"/>
<dbReference type="STRING" id="1859457.BET10_19425"/>
<dbReference type="InterPro" id="IPR003838">
    <property type="entry name" value="ABC3_permease_C"/>
</dbReference>
<comment type="caution">
    <text evidence="9">The sequence shown here is derived from an EMBL/GenBank/DDBJ whole genome shotgun (WGS) entry which is preliminary data.</text>
</comment>
<evidence type="ECO:0008006" key="11">
    <source>
        <dbReference type="Google" id="ProtNLM"/>
    </source>
</evidence>
<reference evidence="9 10" key="1">
    <citation type="submission" date="2016-09" db="EMBL/GenBank/DDBJ databases">
        <title>Pseudoalteromonas amylolytica sp. nov., isolated from the surface seawater.</title>
        <authorList>
            <person name="Wu Y.-H."/>
            <person name="Cheng H."/>
            <person name="Jin X.-B."/>
            <person name="Wang C.-S."/>
            <person name="Xu X.-W."/>
        </authorList>
    </citation>
    <scope>NUCLEOTIDE SEQUENCE [LARGE SCALE GENOMIC DNA]</scope>
    <source>
        <strain evidence="9 10">JW1</strain>
    </source>
</reference>
<name>A0A1S1MSA9_9GAMM</name>
<dbReference type="OrthoDB" id="8735006at2"/>
<keyword evidence="10" id="KW-1185">Reference proteome</keyword>
<sequence length="447" mass="50588">MVNYYFKLAWISIRKTPMLSSLMVLIIAIGIAITMITFTVSYMMSKHPIPEKADTLHLVYLSSWFSEQPYSEHQGKEEAPHRITYRDAVNITEANKRSDLVKSQTLIADHKALIRTPSQAKSEGKMQYMYATTNDFFDMFNVPFLFGTPWLDSADENGEFTVVISKALNDKLFNGENSVGKQLLMDQHSLTISGVLDSWNPTPKYFFYSSSAFKKPLDIYIPIKTKINHELYLSSSFSMYCGIAPENPSFQTILESECVWMFLWVELNNANDRQAYTSFLHDYDAQQKQLGRFPRDLPSYTRNVEEYLVREEVVPDNSKVAVWLASAFLIVCLLNCMSLMINKFHNKKGEIGLRRAVGASKQDIAIQFGCETALIGLLGGMLGLLLAQLGLKAAQNVFHFINASVMQMNSTLIIVTVVLAVLSSCLFGLWPIYRAMQVQPSSQLKSL</sequence>
<dbReference type="InterPro" id="IPR050250">
    <property type="entry name" value="Macrolide_Exporter_MacB"/>
</dbReference>
<feature type="transmembrane region" description="Helical" evidence="6">
    <location>
        <begin position="365"/>
        <end position="391"/>
    </location>
</feature>
<dbReference type="RefSeq" id="WP_070986897.1">
    <property type="nucleotide sequence ID" value="NZ_MKJU01000030.1"/>
</dbReference>
<evidence type="ECO:0000256" key="5">
    <source>
        <dbReference type="ARBA" id="ARBA00023136"/>
    </source>
</evidence>
<evidence type="ECO:0000256" key="4">
    <source>
        <dbReference type="ARBA" id="ARBA00022989"/>
    </source>
</evidence>
<dbReference type="GO" id="GO:0005886">
    <property type="term" value="C:plasma membrane"/>
    <property type="evidence" value="ECO:0007669"/>
    <property type="project" value="UniProtKB-SubCell"/>
</dbReference>
<dbReference type="InterPro" id="IPR025857">
    <property type="entry name" value="MacB_PCD"/>
</dbReference>
<dbReference type="AlphaFoldDB" id="A0A1S1MSA9"/>
<evidence type="ECO:0000256" key="6">
    <source>
        <dbReference type="SAM" id="Phobius"/>
    </source>
</evidence>
<keyword evidence="2" id="KW-1003">Cell membrane</keyword>
<gene>
    <name evidence="9" type="ORF">BET10_19425</name>
</gene>
<dbReference type="Pfam" id="PF12704">
    <property type="entry name" value="MacB_PCD"/>
    <property type="match status" value="1"/>
</dbReference>
<feature type="domain" description="MacB-like periplasmic core" evidence="8">
    <location>
        <begin position="20"/>
        <end position="226"/>
    </location>
</feature>
<dbReference type="EMBL" id="MKJU01000030">
    <property type="protein sequence ID" value="OHU88980.1"/>
    <property type="molecule type" value="Genomic_DNA"/>
</dbReference>
<protein>
    <recommendedName>
        <fullName evidence="11">ABC transporter permease</fullName>
    </recommendedName>
</protein>
<dbReference type="PANTHER" id="PTHR30572:SF18">
    <property type="entry name" value="ABC-TYPE MACROLIDE FAMILY EXPORT SYSTEM PERMEASE COMPONENT 2"/>
    <property type="match status" value="1"/>
</dbReference>
<keyword evidence="4 6" id="KW-1133">Transmembrane helix</keyword>
<evidence type="ECO:0000256" key="3">
    <source>
        <dbReference type="ARBA" id="ARBA00022692"/>
    </source>
</evidence>
<feature type="domain" description="ABC3 transporter permease C-terminal" evidence="7">
    <location>
        <begin position="325"/>
        <end position="440"/>
    </location>
</feature>
<dbReference type="Proteomes" id="UP000179786">
    <property type="component" value="Unassembled WGS sequence"/>
</dbReference>
<comment type="subcellular location">
    <subcellularLocation>
        <location evidence="1">Cell membrane</location>
        <topology evidence="1">Multi-pass membrane protein</topology>
    </subcellularLocation>
</comment>
<feature type="transmembrane region" description="Helical" evidence="6">
    <location>
        <begin position="21"/>
        <end position="44"/>
    </location>
</feature>